<feature type="domain" description="PORR" evidence="1">
    <location>
        <begin position="36"/>
        <end position="92"/>
    </location>
</feature>
<name>A0A0D2QRY1_GOSRA</name>
<organism evidence="2 3">
    <name type="scientific">Gossypium raimondii</name>
    <name type="common">Peruvian cotton</name>
    <name type="synonym">Gossypium klotzschianum subsp. raimondii</name>
    <dbReference type="NCBI Taxonomy" id="29730"/>
    <lineage>
        <taxon>Eukaryota</taxon>
        <taxon>Viridiplantae</taxon>
        <taxon>Streptophyta</taxon>
        <taxon>Embryophyta</taxon>
        <taxon>Tracheophyta</taxon>
        <taxon>Spermatophyta</taxon>
        <taxon>Magnoliopsida</taxon>
        <taxon>eudicotyledons</taxon>
        <taxon>Gunneridae</taxon>
        <taxon>Pentapetalae</taxon>
        <taxon>rosids</taxon>
        <taxon>malvids</taxon>
        <taxon>Malvales</taxon>
        <taxon>Malvaceae</taxon>
        <taxon>Malvoideae</taxon>
        <taxon>Gossypium</taxon>
    </lineage>
</organism>
<dbReference type="InterPro" id="IPR021099">
    <property type="entry name" value="PORR_domain"/>
</dbReference>
<keyword evidence="3" id="KW-1185">Reference proteome</keyword>
<gene>
    <name evidence="2" type="ORF">B456_007G131600</name>
</gene>
<sequence>MPILTLKTILKHQNPCRVIGSRFKTSSVQYVISRFRDPTFEKLMDKYKNLLKVIAIQDLILANPTNNPPSVSLDFLSRLSQKLHLNRGAASF</sequence>
<dbReference type="AlphaFoldDB" id="A0A0D2QRY1"/>
<accession>A0A0D2QRY1</accession>
<dbReference type="Gramene" id="KJB41993">
    <property type="protein sequence ID" value="KJB41993"/>
    <property type="gene ID" value="B456_007G131600"/>
</dbReference>
<evidence type="ECO:0000313" key="3">
    <source>
        <dbReference type="Proteomes" id="UP000032304"/>
    </source>
</evidence>
<dbReference type="Proteomes" id="UP000032304">
    <property type="component" value="Chromosome 7"/>
</dbReference>
<dbReference type="Pfam" id="PF11955">
    <property type="entry name" value="PORR"/>
    <property type="match status" value="1"/>
</dbReference>
<proteinExistence type="predicted"/>
<reference evidence="2 3" key="1">
    <citation type="journal article" date="2012" name="Nature">
        <title>Repeated polyploidization of Gossypium genomes and the evolution of spinnable cotton fibres.</title>
        <authorList>
            <person name="Paterson A.H."/>
            <person name="Wendel J.F."/>
            <person name="Gundlach H."/>
            <person name="Guo H."/>
            <person name="Jenkins J."/>
            <person name="Jin D."/>
            <person name="Llewellyn D."/>
            <person name="Showmaker K.C."/>
            <person name="Shu S."/>
            <person name="Udall J."/>
            <person name="Yoo M.J."/>
            <person name="Byers R."/>
            <person name="Chen W."/>
            <person name="Doron-Faigenboim A."/>
            <person name="Duke M.V."/>
            <person name="Gong L."/>
            <person name="Grimwood J."/>
            <person name="Grover C."/>
            <person name="Grupp K."/>
            <person name="Hu G."/>
            <person name="Lee T.H."/>
            <person name="Li J."/>
            <person name="Lin L."/>
            <person name="Liu T."/>
            <person name="Marler B.S."/>
            <person name="Page J.T."/>
            <person name="Roberts A.W."/>
            <person name="Romanel E."/>
            <person name="Sanders W.S."/>
            <person name="Szadkowski E."/>
            <person name="Tan X."/>
            <person name="Tang H."/>
            <person name="Xu C."/>
            <person name="Wang J."/>
            <person name="Wang Z."/>
            <person name="Zhang D."/>
            <person name="Zhang L."/>
            <person name="Ashrafi H."/>
            <person name="Bedon F."/>
            <person name="Bowers J.E."/>
            <person name="Brubaker C.L."/>
            <person name="Chee P.W."/>
            <person name="Das S."/>
            <person name="Gingle A.R."/>
            <person name="Haigler C.H."/>
            <person name="Harker D."/>
            <person name="Hoffmann L.V."/>
            <person name="Hovav R."/>
            <person name="Jones D.C."/>
            <person name="Lemke C."/>
            <person name="Mansoor S."/>
            <person name="ur Rahman M."/>
            <person name="Rainville L.N."/>
            <person name="Rambani A."/>
            <person name="Reddy U.K."/>
            <person name="Rong J.K."/>
            <person name="Saranga Y."/>
            <person name="Scheffler B.E."/>
            <person name="Scheffler J.A."/>
            <person name="Stelly D.M."/>
            <person name="Triplett B.A."/>
            <person name="Van Deynze A."/>
            <person name="Vaslin M.F."/>
            <person name="Waghmare V.N."/>
            <person name="Walford S.A."/>
            <person name="Wright R.J."/>
            <person name="Zaki E.A."/>
            <person name="Zhang T."/>
            <person name="Dennis E.S."/>
            <person name="Mayer K.F."/>
            <person name="Peterson D.G."/>
            <person name="Rokhsar D.S."/>
            <person name="Wang X."/>
            <person name="Schmutz J."/>
        </authorList>
    </citation>
    <scope>NUCLEOTIDE SEQUENCE [LARGE SCALE GENOMIC DNA]</scope>
</reference>
<evidence type="ECO:0000313" key="2">
    <source>
        <dbReference type="EMBL" id="KJB41993.1"/>
    </source>
</evidence>
<protein>
    <recommendedName>
        <fullName evidence="1">PORR domain-containing protein</fullName>
    </recommendedName>
</protein>
<dbReference type="GO" id="GO:0003723">
    <property type="term" value="F:RNA binding"/>
    <property type="evidence" value="ECO:0007669"/>
    <property type="project" value="InterPro"/>
</dbReference>
<dbReference type="eggNOG" id="ENOG502QRE2">
    <property type="taxonomic scope" value="Eukaryota"/>
</dbReference>
<evidence type="ECO:0000259" key="1">
    <source>
        <dbReference type="Pfam" id="PF11955"/>
    </source>
</evidence>
<dbReference type="EMBL" id="CM001746">
    <property type="protein sequence ID" value="KJB41993.1"/>
    <property type="molecule type" value="Genomic_DNA"/>
</dbReference>